<reference evidence="7" key="1">
    <citation type="submission" date="2021-01" db="EMBL/GenBank/DDBJ databases">
        <authorList>
            <person name="Corre E."/>
            <person name="Pelletier E."/>
            <person name="Niang G."/>
            <person name="Scheremetjew M."/>
            <person name="Finn R."/>
            <person name="Kale V."/>
            <person name="Holt S."/>
            <person name="Cochrane G."/>
            <person name="Meng A."/>
            <person name="Brown T."/>
            <person name="Cohen L."/>
        </authorList>
    </citation>
    <scope>NUCLEOTIDE SEQUENCE</scope>
    <source>
        <strain evidence="7">SAG4.97</strain>
    </source>
</reference>
<gene>
    <name evidence="7" type="ORF">CGLO1086_LOCUS592</name>
</gene>
<proteinExistence type="predicted"/>
<evidence type="ECO:0000313" key="7">
    <source>
        <dbReference type="EMBL" id="CAD9551544.1"/>
    </source>
</evidence>
<accession>A0A7S2JLN0</accession>
<dbReference type="InterPro" id="IPR036249">
    <property type="entry name" value="Thioredoxin-like_sf"/>
</dbReference>
<feature type="domain" description="Glutaredoxin" evidence="6">
    <location>
        <begin position="106"/>
        <end position="170"/>
    </location>
</feature>
<keyword evidence="4" id="KW-0411">Iron-sulfur</keyword>
<dbReference type="Pfam" id="PF00462">
    <property type="entry name" value="Glutaredoxin"/>
    <property type="match status" value="1"/>
</dbReference>
<dbReference type="InterPro" id="IPR004480">
    <property type="entry name" value="Monothiol_GRX-rel"/>
</dbReference>
<evidence type="ECO:0000256" key="3">
    <source>
        <dbReference type="ARBA" id="ARBA00023004"/>
    </source>
</evidence>
<keyword evidence="3" id="KW-0408">Iron</keyword>
<dbReference type="InterPro" id="IPR002109">
    <property type="entry name" value="Glutaredoxin"/>
</dbReference>
<protein>
    <recommendedName>
        <fullName evidence="6">Glutaredoxin domain-containing protein</fullName>
    </recommendedName>
</protein>
<keyword evidence="5" id="KW-0676">Redox-active center</keyword>
<evidence type="ECO:0000256" key="4">
    <source>
        <dbReference type="ARBA" id="ARBA00023014"/>
    </source>
</evidence>
<dbReference type="PANTHER" id="PTHR10293:SF72">
    <property type="entry name" value="MONOTHIOL GLUTAREDOXIN-S14, CHLOROPLASTIC"/>
    <property type="match status" value="1"/>
</dbReference>
<dbReference type="CDD" id="cd03028">
    <property type="entry name" value="GRX_PICOT_like"/>
    <property type="match status" value="1"/>
</dbReference>
<organism evidence="7">
    <name type="scientific">Cyanoptyche gloeocystis</name>
    <dbReference type="NCBI Taxonomy" id="77922"/>
    <lineage>
        <taxon>Eukaryota</taxon>
        <taxon>Glaucocystophyceae</taxon>
        <taxon>Glaucocystophyceae incertae sedis</taxon>
        <taxon>Cyanoptyche</taxon>
    </lineage>
</organism>
<dbReference type="InterPro" id="IPR033658">
    <property type="entry name" value="GRX_PICOT-like"/>
</dbReference>
<evidence type="ECO:0000256" key="1">
    <source>
        <dbReference type="ARBA" id="ARBA00022714"/>
    </source>
</evidence>
<keyword evidence="2" id="KW-0479">Metal-binding</keyword>
<dbReference type="Gene3D" id="3.40.30.10">
    <property type="entry name" value="Glutaredoxin"/>
    <property type="match status" value="1"/>
</dbReference>
<sequence>MDFGFVQLPSVGLFRSSTQQEIRQPCSPSYRACITKVAVASPETRQNQRKFVGQGNSSFFSSLKPNFTARAVSNRPSFSLVTRCDAEDVPAEVREKIDNLVKSNKILLFMKGNRLMPMCGFSNTVVQILNRTEVPYETCDILNDPDLRQYMKDYSNWPTFPQVYINGEFIGGCDIMIDMFQSGELATMLEVALGS</sequence>
<keyword evidence="1" id="KW-0001">2Fe-2S</keyword>
<dbReference type="SUPFAM" id="SSF52833">
    <property type="entry name" value="Thioredoxin-like"/>
    <property type="match status" value="1"/>
</dbReference>
<dbReference type="EMBL" id="HBGX01001287">
    <property type="protein sequence ID" value="CAD9551544.1"/>
    <property type="molecule type" value="Transcribed_RNA"/>
</dbReference>
<name>A0A7S2JLN0_9EUKA</name>
<dbReference type="PROSITE" id="PS51354">
    <property type="entry name" value="GLUTAREDOXIN_2"/>
    <property type="match status" value="1"/>
</dbReference>
<evidence type="ECO:0000256" key="5">
    <source>
        <dbReference type="ARBA" id="ARBA00023284"/>
    </source>
</evidence>
<dbReference type="PANTHER" id="PTHR10293">
    <property type="entry name" value="GLUTAREDOXIN FAMILY MEMBER"/>
    <property type="match status" value="1"/>
</dbReference>
<dbReference type="AlphaFoldDB" id="A0A7S2JLN0"/>
<evidence type="ECO:0000259" key="6">
    <source>
        <dbReference type="Pfam" id="PF00462"/>
    </source>
</evidence>
<dbReference type="GO" id="GO:0046872">
    <property type="term" value="F:metal ion binding"/>
    <property type="evidence" value="ECO:0007669"/>
    <property type="project" value="UniProtKB-KW"/>
</dbReference>
<dbReference type="GO" id="GO:0051537">
    <property type="term" value="F:2 iron, 2 sulfur cluster binding"/>
    <property type="evidence" value="ECO:0007669"/>
    <property type="project" value="UniProtKB-KW"/>
</dbReference>
<dbReference type="FunFam" id="3.40.30.10:FF:000005">
    <property type="entry name" value="Glutaredoxin 5"/>
    <property type="match status" value="1"/>
</dbReference>
<evidence type="ECO:0000256" key="2">
    <source>
        <dbReference type="ARBA" id="ARBA00022723"/>
    </source>
</evidence>
<dbReference type="NCBIfam" id="TIGR00365">
    <property type="entry name" value="Grx4 family monothiol glutaredoxin"/>
    <property type="match status" value="1"/>
</dbReference>